<dbReference type="Pfam" id="PF13646">
    <property type="entry name" value="HEAT_2"/>
    <property type="match status" value="1"/>
</dbReference>
<accession>A0A4Q7W0M4</accession>
<dbReference type="EMBL" id="SHKP01000004">
    <property type="protein sequence ID" value="RZU02774.1"/>
    <property type="molecule type" value="Genomic_DNA"/>
</dbReference>
<dbReference type="PROSITE" id="PS50077">
    <property type="entry name" value="HEAT_REPEAT"/>
    <property type="match status" value="1"/>
</dbReference>
<proteinExistence type="predicted"/>
<keyword evidence="1" id="KW-0732">Signal</keyword>
<dbReference type="InterPro" id="IPR011989">
    <property type="entry name" value="ARM-like"/>
</dbReference>
<dbReference type="InterPro" id="IPR016024">
    <property type="entry name" value="ARM-type_fold"/>
</dbReference>
<organism evidence="2 3">
    <name type="scientific">Rivibacter subsaxonicus</name>
    <dbReference type="NCBI Taxonomy" id="457575"/>
    <lineage>
        <taxon>Bacteria</taxon>
        <taxon>Pseudomonadati</taxon>
        <taxon>Pseudomonadota</taxon>
        <taxon>Betaproteobacteria</taxon>
        <taxon>Burkholderiales</taxon>
        <taxon>Rivibacter</taxon>
    </lineage>
</organism>
<evidence type="ECO:0000313" key="3">
    <source>
        <dbReference type="Proteomes" id="UP000293671"/>
    </source>
</evidence>
<gene>
    <name evidence="2" type="ORF">EV670_0803</name>
</gene>
<dbReference type="Proteomes" id="UP000293671">
    <property type="component" value="Unassembled WGS sequence"/>
</dbReference>
<sequence>MHVNRYLLGRAGFAAACAALLSACAPAHYIVKTPEPSGQRYETSVQAAPPKTELALADQRPPSDRVFSAGTLPAGLNTASGAIDPPAYLATALQQELASRGLPVTVAAGATGQPRLELRTFKIQNHRSNGFAPFVTLTYLSADLDTPAGRKRVAAFVKRGKVPVMSFDEVIEPTLNQPLSIAVKEIASKVANELYGYRASDAKVDALIARIGAKRDADTWLDVYALGFANNPRSVDTLVRLVSDADENVRLAAISSLGTLRANAQLEMLKSLSQNKTAVWADRGMALKSIGDLGSDEARAFLAAEAKRWEGQGSGKEAAWNLQIIGLYR</sequence>
<keyword evidence="3" id="KW-1185">Reference proteome</keyword>
<dbReference type="RefSeq" id="WP_165393228.1">
    <property type="nucleotide sequence ID" value="NZ_SHKP01000004.1"/>
</dbReference>
<protein>
    <submittedName>
        <fullName evidence="2">HEAT repeat protein</fullName>
    </submittedName>
</protein>
<name>A0A4Q7W0M4_9BURK</name>
<dbReference type="AlphaFoldDB" id="A0A4Q7W0M4"/>
<dbReference type="SUPFAM" id="SSF48371">
    <property type="entry name" value="ARM repeat"/>
    <property type="match status" value="1"/>
</dbReference>
<dbReference type="InterPro" id="IPR021133">
    <property type="entry name" value="HEAT_type_2"/>
</dbReference>
<dbReference type="PROSITE" id="PS51257">
    <property type="entry name" value="PROKAR_LIPOPROTEIN"/>
    <property type="match status" value="1"/>
</dbReference>
<feature type="chain" id="PRO_5020272888" evidence="1">
    <location>
        <begin position="30"/>
        <end position="329"/>
    </location>
</feature>
<reference evidence="2 3" key="1">
    <citation type="submission" date="2019-02" db="EMBL/GenBank/DDBJ databases">
        <title>Genomic Encyclopedia of Type Strains, Phase IV (KMG-IV): sequencing the most valuable type-strain genomes for metagenomic binning, comparative biology and taxonomic classification.</title>
        <authorList>
            <person name="Goeker M."/>
        </authorList>
    </citation>
    <scope>NUCLEOTIDE SEQUENCE [LARGE SCALE GENOMIC DNA]</scope>
    <source>
        <strain evidence="2 3">DSM 19570</strain>
    </source>
</reference>
<dbReference type="Gene3D" id="1.25.10.10">
    <property type="entry name" value="Leucine-rich Repeat Variant"/>
    <property type="match status" value="1"/>
</dbReference>
<comment type="caution">
    <text evidence="2">The sequence shown here is derived from an EMBL/GenBank/DDBJ whole genome shotgun (WGS) entry which is preliminary data.</text>
</comment>
<evidence type="ECO:0000313" key="2">
    <source>
        <dbReference type="EMBL" id="RZU02774.1"/>
    </source>
</evidence>
<evidence type="ECO:0000256" key="1">
    <source>
        <dbReference type="SAM" id="SignalP"/>
    </source>
</evidence>
<feature type="signal peptide" evidence="1">
    <location>
        <begin position="1"/>
        <end position="29"/>
    </location>
</feature>